<evidence type="ECO:0000256" key="6">
    <source>
        <dbReference type="SAM" id="Phobius"/>
    </source>
</evidence>
<feature type="transmembrane region" description="Helical" evidence="6">
    <location>
        <begin position="257"/>
        <end position="275"/>
    </location>
</feature>
<feature type="transmembrane region" description="Helical" evidence="6">
    <location>
        <begin position="30"/>
        <end position="48"/>
    </location>
</feature>
<evidence type="ECO:0000313" key="9">
    <source>
        <dbReference type="Proteomes" id="UP000838878"/>
    </source>
</evidence>
<feature type="non-terminal residue" evidence="8">
    <location>
        <position position="442"/>
    </location>
</feature>
<dbReference type="EMBL" id="OV170226">
    <property type="protein sequence ID" value="CAH0727198.1"/>
    <property type="molecule type" value="Genomic_DNA"/>
</dbReference>
<accession>A0A8J9VPF0</accession>
<comment type="subcellular location">
    <subcellularLocation>
        <location evidence="1">Membrane</location>
        <topology evidence="1">Multi-pass membrane protein</topology>
    </subcellularLocation>
</comment>
<feature type="transmembrane region" description="Helical" evidence="6">
    <location>
        <begin position="122"/>
        <end position="142"/>
    </location>
</feature>
<gene>
    <name evidence="8" type="ORF">BINO364_LOCUS12573</name>
</gene>
<feature type="transmembrane region" description="Helical" evidence="6">
    <location>
        <begin position="91"/>
        <end position="110"/>
    </location>
</feature>
<feature type="domain" description="Ammonium transporter AmtB-like" evidence="7">
    <location>
        <begin position="63"/>
        <end position="418"/>
    </location>
</feature>
<dbReference type="InterPro" id="IPR002229">
    <property type="entry name" value="RhesusRHD"/>
</dbReference>
<comment type="similarity">
    <text evidence="2">Belongs to the ammonium transporter (TC 2.A.49) family. Rh subfamily.</text>
</comment>
<name>A0A8J9VPF0_9NEOP</name>
<dbReference type="InterPro" id="IPR024041">
    <property type="entry name" value="NH4_transpt_AmtB-like_dom"/>
</dbReference>
<feature type="transmembrane region" description="Helical" evidence="6">
    <location>
        <begin position="397"/>
        <end position="418"/>
    </location>
</feature>
<feature type="transmembrane region" description="Helical" evidence="6">
    <location>
        <begin position="306"/>
        <end position="326"/>
    </location>
</feature>
<dbReference type="PRINTS" id="PR00342">
    <property type="entry name" value="RHESUSRHD"/>
</dbReference>
<dbReference type="Pfam" id="PF00909">
    <property type="entry name" value="Ammonium_transp"/>
    <property type="match status" value="1"/>
</dbReference>
<dbReference type="PANTHER" id="PTHR11730">
    <property type="entry name" value="AMMONIUM TRANSPORTER"/>
    <property type="match status" value="1"/>
</dbReference>
<evidence type="ECO:0000256" key="5">
    <source>
        <dbReference type="ARBA" id="ARBA00023136"/>
    </source>
</evidence>
<organism evidence="8 9">
    <name type="scientific">Brenthis ino</name>
    <name type="common">lesser marbled fritillary</name>
    <dbReference type="NCBI Taxonomy" id="405034"/>
    <lineage>
        <taxon>Eukaryota</taxon>
        <taxon>Metazoa</taxon>
        <taxon>Ecdysozoa</taxon>
        <taxon>Arthropoda</taxon>
        <taxon>Hexapoda</taxon>
        <taxon>Insecta</taxon>
        <taxon>Pterygota</taxon>
        <taxon>Neoptera</taxon>
        <taxon>Endopterygota</taxon>
        <taxon>Lepidoptera</taxon>
        <taxon>Glossata</taxon>
        <taxon>Ditrysia</taxon>
        <taxon>Papilionoidea</taxon>
        <taxon>Nymphalidae</taxon>
        <taxon>Heliconiinae</taxon>
        <taxon>Argynnini</taxon>
        <taxon>Brenthis</taxon>
    </lineage>
</organism>
<protein>
    <recommendedName>
        <fullName evidence="7">Ammonium transporter AmtB-like domain-containing protein</fullName>
    </recommendedName>
</protein>
<sequence>MDFFRRLKKATYSTYKVSEANMLKFTRMKYVPLLIFQLILMVLYFIFVRYGGDKDHDIRGFEGTHVMIFIGFGFLMTFLKKYSYSALGFNWFLAALVIQWALLCQSFYHMTDNIIYITKKSLLEADIMSATVLITFGAVLGLASGLQLLFIGIVEVAVACLNFWLVADIFKAADVGGSMAIHAFGAYFGLGVSWALKSRKTKTDTPTTTPTVDLNGPSYISDVTAMIGSIFLWIYWPSFNSGLTSTNSEYQRAVINTYLSLAAATVTTFVLSSAVSKHHGKLDMVHIQNSTLAGGVAVGSVCNMHVGAGGAIAIGIGAGLISVLGYRFLTPLLSKHGVPDTCGVNNLHGMPGIYSGLLSILFAAIATKEQYGTELDTVFIGMDGDGRTAANQALKQFFALLVTVGISIGGGVVTGLLARAPILEPLKDHEKYDDEVNWELPQ</sequence>
<dbReference type="Gene3D" id="1.10.3430.10">
    <property type="entry name" value="Ammonium transporter AmtB like domains"/>
    <property type="match status" value="1"/>
</dbReference>
<reference evidence="8" key="1">
    <citation type="submission" date="2021-12" db="EMBL/GenBank/DDBJ databases">
        <authorList>
            <person name="Martin H S."/>
        </authorList>
    </citation>
    <scope>NUCLEOTIDE SEQUENCE</scope>
</reference>
<dbReference type="OrthoDB" id="534912at2759"/>
<proteinExistence type="inferred from homology"/>
<dbReference type="GO" id="GO:0097272">
    <property type="term" value="P:ammonium homeostasis"/>
    <property type="evidence" value="ECO:0007669"/>
    <property type="project" value="TreeGrafter"/>
</dbReference>
<dbReference type="GO" id="GO:0008519">
    <property type="term" value="F:ammonium channel activity"/>
    <property type="evidence" value="ECO:0007669"/>
    <property type="project" value="InterPro"/>
</dbReference>
<keyword evidence="4 6" id="KW-1133">Transmembrane helix</keyword>
<evidence type="ECO:0000256" key="3">
    <source>
        <dbReference type="ARBA" id="ARBA00022692"/>
    </source>
</evidence>
<dbReference type="Proteomes" id="UP000838878">
    <property type="component" value="Chromosome 6"/>
</dbReference>
<feature type="transmembrane region" description="Helical" evidence="6">
    <location>
        <begin position="179"/>
        <end position="196"/>
    </location>
</feature>
<evidence type="ECO:0000256" key="1">
    <source>
        <dbReference type="ARBA" id="ARBA00004141"/>
    </source>
</evidence>
<feature type="transmembrane region" description="Helical" evidence="6">
    <location>
        <begin position="216"/>
        <end position="236"/>
    </location>
</feature>
<keyword evidence="3 6" id="KW-0812">Transmembrane</keyword>
<dbReference type="InterPro" id="IPR029020">
    <property type="entry name" value="Ammonium/urea_transptr"/>
</dbReference>
<dbReference type="AlphaFoldDB" id="A0A8J9VPF0"/>
<evidence type="ECO:0000256" key="4">
    <source>
        <dbReference type="ARBA" id="ARBA00022989"/>
    </source>
</evidence>
<dbReference type="GO" id="GO:0005886">
    <property type="term" value="C:plasma membrane"/>
    <property type="evidence" value="ECO:0007669"/>
    <property type="project" value="InterPro"/>
</dbReference>
<feature type="transmembrane region" description="Helical" evidence="6">
    <location>
        <begin position="60"/>
        <end position="79"/>
    </location>
</feature>
<keyword evidence="9" id="KW-1185">Reference proteome</keyword>
<feature type="transmembrane region" description="Helical" evidence="6">
    <location>
        <begin position="148"/>
        <end position="167"/>
    </location>
</feature>
<evidence type="ECO:0000313" key="8">
    <source>
        <dbReference type="EMBL" id="CAH0727198.1"/>
    </source>
</evidence>
<keyword evidence="5 6" id="KW-0472">Membrane</keyword>
<evidence type="ECO:0000256" key="2">
    <source>
        <dbReference type="ARBA" id="ARBA00011036"/>
    </source>
</evidence>
<dbReference type="SUPFAM" id="SSF111352">
    <property type="entry name" value="Ammonium transporter"/>
    <property type="match status" value="1"/>
</dbReference>
<evidence type="ECO:0000259" key="7">
    <source>
        <dbReference type="Pfam" id="PF00909"/>
    </source>
</evidence>
<dbReference type="PANTHER" id="PTHR11730:SF60">
    <property type="entry name" value="RH50, ISOFORM D"/>
    <property type="match status" value="1"/>
</dbReference>